<comment type="caution">
    <text evidence="2">The sequence shown here is derived from an EMBL/GenBank/DDBJ whole genome shotgun (WGS) entry which is preliminary data.</text>
</comment>
<name>A0A8T0SKN7_PANVG</name>
<dbReference type="AlphaFoldDB" id="A0A8T0SKN7"/>
<keyword evidence="3" id="KW-1185">Reference proteome</keyword>
<dbReference type="EMBL" id="CM029045">
    <property type="protein sequence ID" value="KAG2600022.1"/>
    <property type="molecule type" value="Genomic_DNA"/>
</dbReference>
<evidence type="ECO:0000313" key="2">
    <source>
        <dbReference type="EMBL" id="KAG2600022.1"/>
    </source>
</evidence>
<sequence>MNLINPFRKAPRKPNPSFSLLPAAAPPFSPAHASRLRLFLEQRKPTRPPAGTAGSRRRGTWSGKARSSRRCWRSGWGEPPSPEPANTAAMVVTGALALVPAAAAASAHLRHNLRRHRQVLLHSRAPALIALLRPASSPEVLLRQWCP</sequence>
<reference evidence="2 3" key="1">
    <citation type="submission" date="2020-05" db="EMBL/GenBank/DDBJ databases">
        <title>WGS assembly of Panicum virgatum.</title>
        <authorList>
            <person name="Lovell J.T."/>
            <person name="Jenkins J."/>
            <person name="Shu S."/>
            <person name="Juenger T.E."/>
            <person name="Schmutz J."/>
        </authorList>
    </citation>
    <scope>NUCLEOTIDE SEQUENCE [LARGE SCALE GENOMIC DNA]</scope>
    <source>
        <strain evidence="2">AP13</strain>
        <strain evidence="3">cv. AP13</strain>
    </source>
</reference>
<organism evidence="2 3">
    <name type="scientific">Panicum virgatum</name>
    <name type="common">Blackwell switchgrass</name>
    <dbReference type="NCBI Taxonomy" id="38727"/>
    <lineage>
        <taxon>Eukaryota</taxon>
        <taxon>Viridiplantae</taxon>
        <taxon>Streptophyta</taxon>
        <taxon>Embryophyta</taxon>
        <taxon>Tracheophyta</taxon>
        <taxon>Spermatophyta</taxon>
        <taxon>Magnoliopsida</taxon>
        <taxon>Liliopsida</taxon>
        <taxon>Poales</taxon>
        <taxon>Poaceae</taxon>
        <taxon>PACMAD clade</taxon>
        <taxon>Panicoideae</taxon>
        <taxon>Panicodae</taxon>
        <taxon>Paniceae</taxon>
        <taxon>Panicinae</taxon>
        <taxon>Panicum</taxon>
        <taxon>Panicum sect. Hiantes</taxon>
    </lineage>
</organism>
<evidence type="ECO:0000313" key="3">
    <source>
        <dbReference type="Proteomes" id="UP000823388"/>
    </source>
</evidence>
<dbReference type="EMBL" id="CM029045">
    <property type="protein sequence ID" value="KAG2600023.1"/>
    <property type="molecule type" value="Genomic_DNA"/>
</dbReference>
<gene>
    <name evidence="2" type="ORF">PVAP13_5KG498007</name>
</gene>
<proteinExistence type="predicted"/>
<feature type="region of interest" description="Disordered" evidence="1">
    <location>
        <begin position="41"/>
        <end position="85"/>
    </location>
</feature>
<evidence type="ECO:0000256" key="1">
    <source>
        <dbReference type="SAM" id="MobiDB-lite"/>
    </source>
</evidence>
<dbReference type="Proteomes" id="UP000823388">
    <property type="component" value="Chromosome 5K"/>
</dbReference>
<protein>
    <submittedName>
        <fullName evidence="2">Uncharacterized protein</fullName>
    </submittedName>
</protein>
<accession>A0A8T0SKN7</accession>
<feature type="region of interest" description="Disordered" evidence="1">
    <location>
        <begin position="1"/>
        <end position="24"/>
    </location>
</feature>